<gene>
    <name evidence="11" type="ORF">F0357_02125</name>
</gene>
<dbReference type="PANTHER" id="PTHR47354:SF1">
    <property type="entry name" value="CARNITINE MONOOXYGENASE REDUCTASE SUBUNIT"/>
    <property type="match status" value="1"/>
</dbReference>
<dbReference type="RefSeq" id="WP_153478227.1">
    <property type="nucleotide sequence ID" value="NZ_VWNA01000001.1"/>
</dbReference>
<evidence type="ECO:0000313" key="12">
    <source>
        <dbReference type="Proteomes" id="UP000332515"/>
    </source>
</evidence>
<evidence type="ECO:0000256" key="1">
    <source>
        <dbReference type="ARBA" id="ARBA00001917"/>
    </source>
</evidence>
<keyword evidence="7" id="KW-0408">Iron</keyword>
<dbReference type="InterPro" id="IPR012675">
    <property type="entry name" value="Beta-grasp_dom_sf"/>
</dbReference>
<dbReference type="PROSITE" id="PS51384">
    <property type="entry name" value="FAD_FR"/>
    <property type="match status" value="1"/>
</dbReference>
<comment type="cofactor">
    <cofactor evidence="1">
        <name>FMN</name>
        <dbReference type="ChEBI" id="CHEBI:58210"/>
    </cofactor>
</comment>
<protein>
    <submittedName>
        <fullName evidence="11">Oxidoreductase</fullName>
    </submittedName>
</protein>
<evidence type="ECO:0000259" key="9">
    <source>
        <dbReference type="PROSITE" id="PS51085"/>
    </source>
</evidence>
<proteinExistence type="predicted"/>
<evidence type="ECO:0000256" key="6">
    <source>
        <dbReference type="ARBA" id="ARBA00023002"/>
    </source>
</evidence>
<keyword evidence="5" id="KW-0479">Metal-binding</keyword>
<dbReference type="PROSITE" id="PS51085">
    <property type="entry name" value="2FE2S_FER_2"/>
    <property type="match status" value="1"/>
</dbReference>
<keyword evidence="4" id="KW-0001">2Fe-2S</keyword>
<dbReference type="AlphaFoldDB" id="A0A6A7XXS3"/>
<dbReference type="EMBL" id="VWNA01000001">
    <property type="protein sequence ID" value="MQT11490.1"/>
    <property type="molecule type" value="Genomic_DNA"/>
</dbReference>
<dbReference type="Gene3D" id="2.40.30.10">
    <property type="entry name" value="Translation factors"/>
    <property type="match status" value="1"/>
</dbReference>
<dbReference type="CDD" id="cd00207">
    <property type="entry name" value="fer2"/>
    <property type="match status" value="1"/>
</dbReference>
<dbReference type="GO" id="GO:0051537">
    <property type="term" value="F:2 iron, 2 sulfur cluster binding"/>
    <property type="evidence" value="ECO:0007669"/>
    <property type="project" value="UniProtKB-KW"/>
</dbReference>
<dbReference type="PRINTS" id="PR00409">
    <property type="entry name" value="PHDIOXRDTASE"/>
</dbReference>
<dbReference type="Pfam" id="PF00111">
    <property type="entry name" value="Fer2"/>
    <property type="match status" value="1"/>
</dbReference>
<dbReference type="InterPro" id="IPR017938">
    <property type="entry name" value="Riboflavin_synthase-like_b-brl"/>
</dbReference>
<dbReference type="Pfam" id="PF22290">
    <property type="entry name" value="DmmA-like_N"/>
    <property type="match status" value="1"/>
</dbReference>
<name>A0A6A7XXS3_9HYPH</name>
<evidence type="ECO:0000256" key="7">
    <source>
        <dbReference type="ARBA" id="ARBA00023004"/>
    </source>
</evidence>
<feature type="domain" description="2Fe-2S ferredoxin-type" evidence="9">
    <location>
        <begin position="233"/>
        <end position="320"/>
    </location>
</feature>
<organism evidence="11 12">
    <name type="scientific">Segnochrobactrum spirostomi</name>
    <dbReference type="NCBI Taxonomy" id="2608987"/>
    <lineage>
        <taxon>Bacteria</taxon>
        <taxon>Pseudomonadati</taxon>
        <taxon>Pseudomonadota</taxon>
        <taxon>Alphaproteobacteria</taxon>
        <taxon>Hyphomicrobiales</taxon>
        <taxon>Segnochrobactraceae</taxon>
        <taxon>Segnochrobactrum</taxon>
    </lineage>
</organism>
<dbReference type="CDD" id="cd06185">
    <property type="entry name" value="PDR_like"/>
    <property type="match status" value="1"/>
</dbReference>
<evidence type="ECO:0000256" key="3">
    <source>
        <dbReference type="ARBA" id="ARBA00022643"/>
    </source>
</evidence>
<dbReference type="InterPro" id="IPR006058">
    <property type="entry name" value="2Fe2S_fd_BS"/>
</dbReference>
<evidence type="ECO:0000313" key="11">
    <source>
        <dbReference type="EMBL" id="MQT11490.1"/>
    </source>
</evidence>
<dbReference type="Gene3D" id="3.10.20.30">
    <property type="match status" value="1"/>
</dbReference>
<evidence type="ECO:0000256" key="4">
    <source>
        <dbReference type="ARBA" id="ARBA00022714"/>
    </source>
</evidence>
<accession>A0A6A7XXS3</accession>
<dbReference type="InterPro" id="IPR036010">
    <property type="entry name" value="2Fe-2S_ferredoxin-like_sf"/>
</dbReference>
<reference evidence="11 12" key="1">
    <citation type="submission" date="2019-09" db="EMBL/GenBank/DDBJ databases">
        <title>Segnochrobactrum spirostomi gen. nov., sp. nov., isolated from the ciliate Spirostomum cf. yagiui and description of a novel family, Segnochrobactraceae fam. nov. within the order Rhizobiales of the class Alphaproteobacteria.</title>
        <authorList>
            <person name="Akter S."/>
            <person name="Shazib S.U.A."/>
            <person name="Shin M.K."/>
        </authorList>
    </citation>
    <scope>NUCLEOTIDE SEQUENCE [LARGE SCALE GENOMIC DNA]</scope>
    <source>
        <strain evidence="11 12">Sp-1</strain>
    </source>
</reference>
<keyword evidence="3" id="KW-0288">FMN</keyword>
<dbReference type="InterPro" id="IPR017927">
    <property type="entry name" value="FAD-bd_FR_type"/>
</dbReference>
<evidence type="ECO:0000256" key="5">
    <source>
        <dbReference type="ARBA" id="ARBA00022723"/>
    </source>
</evidence>
<evidence type="ECO:0000259" key="10">
    <source>
        <dbReference type="PROSITE" id="PS51384"/>
    </source>
</evidence>
<dbReference type="InterPro" id="IPR050415">
    <property type="entry name" value="MRET"/>
</dbReference>
<feature type="domain" description="FAD-binding FR-type" evidence="10">
    <location>
        <begin position="4"/>
        <end position="109"/>
    </location>
</feature>
<dbReference type="GO" id="GO:0046872">
    <property type="term" value="F:metal ion binding"/>
    <property type="evidence" value="ECO:0007669"/>
    <property type="project" value="UniProtKB-KW"/>
</dbReference>
<keyword evidence="8" id="KW-0411">Iron-sulfur</keyword>
<dbReference type="Proteomes" id="UP000332515">
    <property type="component" value="Unassembled WGS sequence"/>
</dbReference>
<dbReference type="SUPFAM" id="SSF54292">
    <property type="entry name" value="2Fe-2S ferredoxin-like"/>
    <property type="match status" value="1"/>
</dbReference>
<evidence type="ECO:0000256" key="2">
    <source>
        <dbReference type="ARBA" id="ARBA00022630"/>
    </source>
</evidence>
<keyword evidence="6" id="KW-0560">Oxidoreductase</keyword>
<dbReference type="InterPro" id="IPR054582">
    <property type="entry name" value="DmmA-like_N"/>
</dbReference>
<dbReference type="SUPFAM" id="SSF52343">
    <property type="entry name" value="Ferredoxin reductase-like, C-terminal NADP-linked domain"/>
    <property type="match status" value="1"/>
</dbReference>
<dbReference type="Gene3D" id="3.40.50.80">
    <property type="entry name" value="Nucleotide-binding domain of ferredoxin-NADP reductase (FNR) module"/>
    <property type="match status" value="1"/>
</dbReference>
<dbReference type="GO" id="GO:0016491">
    <property type="term" value="F:oxidoreductase activity"/>
    <property type="evidence" value="ECO:0007669"/>
    <property type="project" value="UniProtKB-KW"/>
</dbReference>
<keyword evidence="2" id="KW-0285">Flavoprotein</keyword>
<dbReference type="PANTHER" id="PTHR47354">
    <property type="entry name" value="NADH OXIDOREDUCTASE HCR"/>
    <property type="match status" value="1"/>
</dbReference>
<dbReference type="SUPFAM" id="SSF63380">
    <property type="entry name" value="Riboflavin synthase domain-like"/>
    <property type="match status" value="1"/>
</dbReference>
<dbReference type="PROSITE" id="PS00197">
    <property type="entry name" value="2FE2S_FER_1"/>
    <property type="match status" value="1"/>
</dbReference>
<dbReference type="InterPro" id="IPR001041">
    <property type="entry name" value="2Fe-2S_ferredoxin-type"/>
</dbReference>
<dbReference type="InterPro" id="IPR039261">
    <property type="entry name" value="FNR_nucleotide-bd"/>
</dbReference>
<keyword evidence="12" id="KW-1185">Reference proteome</keyword>
<comment type="caution">
    <text evidence="11">The sequence shown here is derived from an EMBL/GenBank/DDBJ whole genome shotgun (WGS) entry which is preliminary data.</text>
</comment>
<evidence type="ECO:0000256" key="8">
    <source>
        <dbReference type="ARBA" id="ARBA00023014"/>
    </source>
</evidence>
<sequence length="320" mass="34433">MSGGAELRVKIAEIEPVATDVRRFRFVAADGGALPLFSGGAHVVVGMEAGDRRIRNAYSLMGSPFDESSYQVSVLKTRDSRGGSVFLHERVAVGDTLVISHPVNLFPVDRRARKHLFIAGGIGITPFLAMAEQLSEEGARFELHYAMRARDCGAYAEEAARLYGGRVHLYCSAEGRRLPVDALLANQPLGTHLYVCGPERMIEGVIGAARDAGWPEENLHAERFQAPPAGEPFRARLARSGISIDVGPHQSLLEALEAAGIDAPYLCRGGACGQCETAIVSCDGTLVHNDHYLTPEERAGAAKIMTCVSRLAGRELVLDL</sequence>